<accession>A0A6A4HVP2</accession>
<dbReference type="AlphaFoldDB" id="A0A6A4HVP2"/>
<proteinExistence type="predicted"/>
<dbReference type="EMBL" id="ML769447">
    <property type="protein sequence ID" value="KAE9401338.1"/>
    <property type="molecule type" value="Genomic_DNA"/>
</dbReference>
<dbReference type="Proteomes" id="UP000799118">
    <property type="component" value="Unassembled WGS sequence"/>
</dbReference>
<reference evidence="2" key="1">
    <citation type="journal article" date="2019" name="Environ. Microbiol.">
        <title>Fungal ecological strategies reflected in gene transcription - a case study of two litter decomposers.</title>
        <authorList>
            <person name="Barbi F."/>
            <person name="Kohler A."/>
            <person name="Barry K."/>
            <person name="Baskaran P."/>
            <person name="Daum C."/>
            <person name="Fauchery L."/>
            <person name="Ihrmark K."/>
            <person name="Kuo A."/>
            <person name="LaButti K."/>
            <person name="Lipzen A."/>
            <person name="Morin E."/>
            <person name="Grigoriev I.V."/>
            <person name="Henrissat B."/>
            <person name="Lindahl B."/>
            <person name="Martin F."/>
        </authorList>
    </citation>
    <scope>NUCLEOTIDE SEQUENCE</scope>
    <source>
        <strain evidence="2">JB14</strain>
    </source>
</reference>
<evidence type="ECO:0000256" key="1">
    <source>
        <dbReference type="SAM" id="MobiDB-lite"/>
    </source>
</evidence>
<evidence type="ECO:0000313" key="3">
    <source>
        <dbReference type="Proteomes" id="UP000799118"/>
    </source>
</evidence>
<gene>
    <name evidence="2" type="ORF">BT96DRAFT_992220</name>
</gene>
<feature type="region of interest" description="Disordered" evidence="1">
    <location>
        <begin position="1"/>
        <end position="28"/>
    </location>
</feature>
<evidence type="ECO:0000313" key="2">
    <source>
        <dbReference type="EMBL" id="KAE9401338.1"/>
    </source>
</evidence>
<name>A0A6A4HVP2_9AGAR</name>
<sequence length="108" mass="12165">MSHGVVPEAGLPRQALPRTRRRQEEVSPDTIIHTVLSAPARNTQLSTTNIVPSVECLFTRNTWLPQSPFISDRIEVKPTKSLKLVVEKAGDLRRVLYVLGNSYWTKSL</sequence>
<keyword evidence="3" id="KW-1185">Reference proteome</keyword>
<protein>
    <submittedName>
        <fullName evidence="2">Uncharacterized protein</fullName>
    </submittedName>
</protein>
<organism evidence="2 3">
    <name type="scientific">Gymnopus androsaceus JB14</name>
    <dbReference type="NCBI Taxonomy" id="1447944"/>
    <lineage>
        <taxon>Eukaryota</taxon>
        <taxon>Fungi</taxon>
        <taxon>Dikarya</taxon>
        <taxon>Basidiomycota</taxon>
        <taxon>Agaricomycotina</taxon>
        <taxon>Agaricomycetes</taxon>
        <taxon>Agaricomycetidae</taxon>
        <taxon>Agaricales</taxon>
        <taxon>Marasmiineae</taxon>
        <taxon>Omphalotaceae</taxon>
        <taxon>Gymnopus</taxon>
    </lineage>
</organism>